<feature type="compositionally biased region" description="Polar residues" evidence="4">
    <location>
        <begin position="88"/>
        <end position="103"/>
    </location>
</feature>
<dbReference type="Pfam" id="PF01388">
    <property type="entry name" value="ARID"/>
    <property type="match status" value="1"/>
</dbReference>
<dbReference type="CDD" id="cd16871">
    <property type="entry name" value="ARID_Swi1p-like"/>
    <property type="match status" value="1"/>
</dbReference>
<feature type="domain" description="ARID" evidence="5">
    <location>
        <begin position="249"/>
        <end position="342"/>
    </location>
</feature>
<accession>A0A9Q9B836</accession>
<keyword evidence="7" id="KW-1185">Reference proteome</keyword>
<keyword evidence="6" id="KW-0238">DNA-binding</keyword>
<feature type="compositionally biased region" description="Low complexity" evidence="4">
    <location>
        <begin position="104"/>
        <end position="165"/>
    </location>
</feature>
<dbReference type="GO" id="GO:0016514">
    <property type="term" value="C:SWI/SNF complex"/>
    <property type="evidence" value="ECO:0007669"/>
    <property type="project" value="TreeGrafter"/>
</dbReference>
<organism evidence="6 7">
    <name type="scientific">Septoria linicola</name>
    <dbReference type="NCBI Taxonomy" id="215465"/>
    <lineage>
        <taxon>Eukaryota</taxon>
        <taxon>Fungi</taxon>
        <taxon>Dikarya</taxon>
        <taxon>Ascomycota</taxon>
        <taxon>Pezizomycotina</taxon>
        <taxon>Dothideomycetes</taxon>
        <taxon>Dothideomycetidae</taxon>
        <taxon>Mycosphaerellales</taxon>
        <taxon>Mycosphaerellaceae</taxon>
        <taxon>Septoria</taxon>
    </lineage>
</organism>
<evidence type="ECO:0000259" key="5">
    <source>
        <dbReference type="PROSITE" id="PS51011"/>
    </source>
</evidence>
<keyword evidence="2" id="KW-0804">Transcription</keyword>
<dbReference type="SUPFAM" id="SSF46774">
    <property type="entry name" value="ARID-like"/>
    <property type="match status" value="1"/>
</dbReference>
<dbReference type="InterPro" id="IPR051232">
    <property type="entry name" value="ARID/SWI1_ChromRemod"/>
</dbReference>
<gene>
    <name evidence="6" type="ORF">Slin15195_G123560</name>
</gene>
<protein>
    <submittedName>
        <fullName evidence="6">ARID DNA-binding domain-containing protein</fullName>
    </submittedName>
</protein>
<feature type="region of interest" description="Disordered" evidence="4">
    <location>
        <begin position="20"/>
        <end position="165"/>
    </location>
</feature>
<dbReference type="Proteomes" id="UP001056384">
    <property type="component" value="Chromosome 12"/>
</dbReference>
<proteinExistence type="predicted"/>
<keyword evidence="1" id="KW-0805">Transcription regulation</keyword>
<dbReference type="SMART" id="SM01014">
    <property type="entry name" value="ARID"/>
    <property type="match status" value="1"/>
</dbReference>
<feature type="compositionally biased region" description="Polar residues" evidence="4">
    <location>
        <begin position="64"/>
        <end position="82"/>
    </location>
</feature>
<feature type="compositionally biased region" description="Polar residues" evidence="4">
    <location>
        <begin position="22"/>
        <end position="53"/>
    </location>
</feature>
<dbReference type="PROSITE" id="PS51011">
    <property type="entry name" value="ARID"/>
    <property type="match status" value="1"/>
</dbReference>
<sequence length="976" mass="106715">MFQPGAGHLNYNNNHLDGFDVNNFQNGASQNATPQPGQQFANPSQTFTPQSTIPAKRPHDDASRSQTPSSYGNFPNQQQFPNAPTPYQHLQQPGSNNATPSPTMQNQQFRPPQQQQQQQQPRMNNASPSPFPGQQQPGNYGNPGTPQQQTNPMGQLGQMGMNMGGMNMPSAMQQQMANMNSMQANSAQRAYQMKLLQHQQQLRASGMLPPRAVGGQPGQMPAMGGMGGGAQMNNGQMNPQMLQAQAQQQQKRAQFMKLLQNYAQSQGRPFNPTPTIGGKPVDLYSLWTIVTAAGGSQNVEKMGQWQTVATKLGFPQPQYPSAPEEFKNVHAQAIGAYERSWFAAKMQQKQAEARMHAQQMAFNGQPQQSPAKMMQPPTPQNQYQQFPQNQQAQQGTPVQANASLPPNGMSTPQQVMSGPASLHHRRNSSLRKPEQMTPQPGVRPDTATASPLVAKQRPPSVKQESTGAVMKSEEPQSTNYEPNIRSIETDGGYDIPALYELGTAIAAKIPNMPTVDEMGVIDTKAITLSLASGIHAEVRYALDVLAIISFDQRVALNLNSCEDLLDVIVDCAEDQIDLLSEDAVEVSDALDLPTYEDVLRSAKLEAETLQEVPEFGTRAYDLDRAADKLIAITTSLRNFSFYEFNHVLLTSPPLIKWLSNTIRLLGTRNMLLRNYYNTGDFFKDIIIFLSNITQSLELPSRDDALHILHFLLAFAPQPAPNFADSGAKLRFTSFSPIQHKYLPPAVDCLAKLLARQDPNRSLYKSIFAGSGAVTDLSTDLLTKAFALSISVLPDRSKGPVGNTAQLRIVEARKAYLTQGMLAADILTTLAPSNESDLARAWIESEDGWTVALLNLAALLSVDRNQSAGLKGRELGMDTETFKLITYRALTMMKRLAEKAGKASVRSVLAQTKGMTNGEPNGTSADDDAYSDEAQSRPKWEGIPQGHAILGALMMPNTDKVALGLLCGLHEMAMSQS</sequence>
<dbReference type="GO" id="GO:0006357">
    <property type="term" value="P:regulation of transcription by RNA polymerase II"/>
    <property type="evidence" value="ECO:0007669"/>
    <property type="project" value="TreeGrafter"/>
</dbReference>
<evidence type="ECO:0000256" key="1">
    <source>
        <dbReference type="ARBA" id="ARBA00023015"/>
    </source>
</evidence>
<feature type="compositionally biased region" description="Polar residues" evidence="4">
    <location>
        <begin position="400"/>
        <end position="416"/>
    </location>
</feature>
<dbReference type="GO" id="GO:0000976">
    <property type="term" value="F:transcription cis-regulatory region binding"/>
    <property type="evidence" value="ECO:0007669"/>
    <property type="project" value="TreeGrafter"/>
</dbReference>
<evidence type="ECO:0000256" key="4">
    <source>
        <dbReference type="SAM" id="MobiDB-lite"/>
    </source>
</evidence>
<evidence type="ECO:0000313" key="6">
    <source>
        <dbReference type="EMBL" id="USW59037.1"/>
    </source>
</evidence>
<evidence type="ECO:0000256" key="2">
    <source>
        <dbReference type="ARBA" id="ARBA00023163"/>
    </source>
</evidence>
<feature type="compositionally biased region" description="Polar residues" evidence="4">
    <location>
        <begin position="910"/>
        <end position="923"/>
    </location>
</feature>
<dbReference type="InterPro" id="IPR036431">
    <property type="entry name" value="ARID_dom_sf"/>
</dbReference>
<keyword evidence="3" id="KW-0539">Nucleus</keyword>
<evidence type="ECO:0000313" key="7">
    <source>
        <dbReference type="Proteomes" id="UP001056384"/>
    </source>
</evidence>
<feature type="region of interest" description="Disordered" evidence="4">
    <location>
        <begin position="352"/>
        <end position="482"/>
    </location>
</feature>
<feature type="compositionally biased region" description="Polar residues" evidence="4">
    <location>
        <begin position="360"/>
        <end position="370"/>
    </location>
</feature>
<reference evidence="6" key="1">
    <citation type="submission" date="2022-06" db="EMBL/GenBank/DDBJ databases">
        <title>Complete genome sequences of two strains of the flax pathogen Septoria linicola.</title>
        <authorList>
            <person name="Lapalu N."/>
            <person name="Simon A."/>
            <person name="Demenou B."/>
            <person name="Paumier D."/>
            <person name="Guillot M.-P."/>
            <person name="Gout L."/>
            <person name="Valade R."/>
        </authorList>
    </citation>
    <scope>NUCLEOTIDE SEQUENCE</scope>
    <source>
        <strain evidence="6">SE15195</strain>
    </source>
</reference>
<dbReference type="SMART" id="SM00501">
    <property type="entry name" value="BRIGHT"/>
    <property type="match status" value="1"/>
</dbReference>
<dbReference type="PANTHER" id="PTHR13964">
    <property type="entry name" value="RBP-RELATED"/>
    <property type="match status" value="1"/>
</dbReference>
<name>A0A9Q9B836_9PEZI</name>
<dbReference type="InterPro" id="IPR001606">
    <property type="entry name" value="ARID_dom"/>
</dbReference>
<dbReference type="EMBL" id="CP099429">
    <property type="protein sequence ID" value="USW59037.1"/>
    <property type="molecule type" value="Genomic_DNA"/>
</dbReference>
<dbReference type="PANTHER" id="PTHR13964:SF27">
    <property type="entry name" value="HAT-TRICK, ISOFORM D"/>
    <property type="match status" value="1"/>
</dbReference>
<dbReference type="Gene3D" id="1.10.150.60">
    <property type="entry name" value="ARID DNA-binding domain"/>
    <property type="match status" value="1"/>
</dbReference>
<dbReference type="AlphaFoldDB" id="A0A9Q9B836"/>
<feature type="region of interest" description="Disordered" evidence="4">
    <location>
        <begin position="910"/>
        <end position="937"/>
    </location>
</feature>
<dbReference type="OrthoDB" id="1938591at2759"/>
<evidence type="ECO:0000256" key="3">
    <source>
        <dbReference type="ARBA" id="ARBA00023242"/>
    </source>
</evidence>
<feature type="compositionally biased region" description="Low complexity" evidence="4">
    <location>
        <begin position="380"/>
        <end position="399"/>
    </location>
</feature>